<dbReference type="SMART" id="SM00849">
    <property type="entry name" value="Lactamase_B"/>
    <property type="match status" value="1"/>
</dbReference>
<dbReference type="EMBL" id="CAJNOB010000034">
    <property type="protein sequence ID" value="CAF0700814.1"/>
    <property type="molecule type" value="Genomic_DNA"/>
</dbReference>
<dbReference type="Gene3D" id="3.60.15.10">
    <property type="entry name" value="Ribonuclease Z/Hydroxyacylglutathione hydrolase-like"/>
    <property type="match status" value="1"/>
</dbReference>
<comment type="caution">
    <text evidence="2">The sequence shown here is derived from an EMBL/GenBank/DDBJ whole genome shotgun (WGS) entry which is preliminary data.</text>
</comment>
<dbReference type="PANTHER" id="PTHR42663">
    <property type="entry name" value="HYDROLASE C777.06C-RELATED-RELATED"/>
    <property type="match status" value="1"/>
</dbReference>
<evidence type="ECO:0000313" key="2">
    <source>
        <dbReference type="EMBL" id="CAF0700814.1"/>
    </source>
</evidence>
<dbReference type="Pfam" id="PF12706">
    <property type="entry name" value="Lactamase_B_2"/>
    <property type="match status" value="1"/>
</dbReference>
<organism evidence="2 3">
    <name type="scientific">Candidatus Methylacidithermus pantelleriae</name>
    <dbReference type="NCBI Taxonomy" id="2744239"/>
    <lineage>
        <taxon>Bacteria</taxon>
        <taxon>Pseudomonadati</taxon>
        <taxon>Verrucomicrobiota</taxon>
        <taxon>Methylacidiphilae</taxon>
        <taxon>Methylacidiphilales</taxon>
        <taxon>Methylacidiphilaceae</taxon>
        <taxon>Candidatus Methylacidithermus</taxon>
    </lineage>
</organism>
<protein>
    <submittedName>
        <fullName evidence="2">Metal-dependent hydrolases of the beta-lactamase superfamily I PhnP protein</fullName>
    </submittedName>
</protein>
<dbReference type="SUPFAM" id="SSF56281">
    <property type="entry name" value="Metallo-hydrolase/oxidoreductase"/>
    <property type="match status" value="1"/>
</dbReference>
<accession>A0A8J2BR49</accession>
<gene>
    <name evidence="2" type="ORF">MPNT_40042</name>
</gene>
<keyword evidence="2" id="KW-0378">Hydrolase</keyword>
<evidence type="ECO:0000313" key="3">
    <source>
        <dbReference type="Proteomes" id="UP000663859"/>
    </source>
</evidence>
<dbReference type="AlphaFoldDB" id="A0A8J2BR49"/>
<proteinExistence type="predicted"/>
<dbReference type="InterPro" id="IPR036866">
    <property type="entry name" value="RibonucZ/Hydroxyglut_hydro"/>
</dbReference>
<feature type="domain" description="Metallo-beta-lactamase" evidence="1">
    <location>
        <begin position="54"/>
        <end position="248"/>
    </location>
</feature>
<dbReference type="Proteomes" id="UP000663859">
    <property type="component" value="Unassembled WGS sequence"/>
</dbReference>
<keyword evidence="3" id="KW-1185">Reference proteome</keyword>
<dbReference type="PANTHER" id="PTHR42663:SF6">
    <property type="entry name" value="HYDROLASE C777.06C-RELATED"/>
    <property type="match status" value="1"/>
</dbReference>
<dbReference type="GO" id="GO:0016787">
    <property type="term" value="F:hydrolase activity"/>
    <property type="evidence" value="ECO:0007669"/>
    <property type="project" value="UniProtKB-KW"/>
</dbReference>
<sequence>MVERPWNVHIVEESFPLGPPLSLIVLGSGTSQGVPLIGCSCKVCTSVDPRDHRFRASVFLTNGKEAYLIDTAPELRLQCLREGIEHVDAVLYTHAHADHTIGFDDLRRFCDESGKPIPILGPEETLVALQRMFPYAFDGPAEPTGYVRAVPHAIRENFLLGSFEVSPLPVIHGKVATFGYLFCASGRKLLAYVPDCHAFTEEAWCKAQGVEVLIIDGLRDHPHPTHLSSSEALRIAERLGAGFTLLTHLTHHASHRDRSRNLPPTARVAYDGLRLRWTERPYCIGMWGPQWRPMPRWESQP</sequence>
<reference evidence="2" key="1">
    <citation type="submission" date="2021-02" db="EMBL/GenBank/DDBJ databases">
        <authorList>
            <person name="Cremers G."/>
            <person name="Picone N."/>
        </authorList>
    </citation>
    <scope>NUCLEOTIDE SEQUENCE</scope>
    <source>
        <strain evidence="2">PQ17</strain>
    </source>
</reference>
<dbReference type="InterPro" id="IPR001279">
    <property type="entry name" value="Metallo-B-lactamas"/>
</dbReference>
<dbReference type="CDD" id="cd16279">
    <property type="entry name" value="metallo-hydrolase-like_MBL-fold"/>
    <property type="match status" value="1"/>
</dbReference>
<evidence type="ECO:0000259" key="1">
    <source>
        <dbReference type="SMART" id="SM00849"/>
    </source>
</evidence>
<name>A0A8J2BR49_9BACT</name>
<dbReference type="RefSeq" id="WP_174582180.1">
    <property type="nucleotide sequence ID" value="NZ_CAJNOB010000034.1"/>
</dbReference>